<dbReference type="EMBL" id="JAEQND010000008">
    <property type="protein sequence ID" value="MBL0426578.1"/>
    <property type="molecule type" value="Genomic_DNA"/>
</dbReference>
<dbReference type="Proteomes" id="UP000622707">
    <property type="component" value="Unassembled WGS sequence"/>
</dbReference>
<feature type="compositionally biased region" description="Basic and acidic residues" evidence="1">
    <location>
        <begin position="43"/>
        <end position="55"/>
    </location>
</feature>
<proteinExistence type="predicted"/>
<keyword evidence="3" id="KW-1185">Reference proteome</keyword>
<sequence>MNENDRKGPAADGRDGHAKHGYRNEVSWEGGKGRQPYTNQGDEEQRTDAAHETEAGNRGAASGRNLEDFEALRRKPEPPESEAPRQDVTGEGGVS</sequence>
<organism evidence="2 3">
    <name type="scientific">Ramlibacter alkalitolerans</name>
    <dbReference type="NCBI Taxonomy" id="2039631"/>
    <lineage>
        <taxon>Bacteria</taxon>
        <taxon>Pseudomonadati</taxon>
        <taxon>Pseudomonadota</taxon>
        <taxon>Betaproteobacteria</taxon>
        <taxon>Burkholderiales</taxon>
        <taxon>Comamonadaceae</taxon>
        <taxon>Ramlibacter</taxon>
    </lineage>
</organism>
<comment type="caution">
    <text evidence="2">The sequence shown here is derived from an EMBL/GenBank/DDBJ whole genome shotgun (WGS) entry which is preliminary data.</text>
</comment>
<feature type="compositionally biased region" description="Basic and acidic residues" evidence="1">
    <location>
        <begin position="65"/>
        <end position="85"/>
    </location>
</feature>
<accession>A0ABS1JQM6</accession>
<evidence type="ECO:0000313" key="3">
    <source>
        <dbReference type="Proteomes" id="UP000622707"/>
    </source>
</evidence>
<evidence type="ECO:0000256" key="1">
    <source>
        <dbReference type="SAM" id="MobiDB-lite"/>
    </source>
</evidence>
<feature type="region of interest" description="Disordered" evidence="1">
    <location>
        <begin position="1"/>
        <end position="95"/>
    </location>
</feature>
<feature type="compositionally biased region" description="Basic and acidic residues" evidence="1">
    <location>
        <begin position="1"/>
        <end position="18"/>
    </location>
</feature>
<protein>
    <submittedName>
        <fullName evidence="2">Uncharacterized protein</fullName>
    </submittedName>
</protein>
<evidence type="ECO:0000313" key="2">
    <source>
        <dbReference type="EMBL" id="MBL0426578.1"/>
    </source>
</evidence>
<name>A0ABS1JQM6_9BURK</name>
<reference evidence="2 3" key="1">
    <citation type="journal article" date="2017" name="Int. J. Syst. Evol. Microbiol.">
        <title>Ramlibacter alkalitolerans sp. nov., alkali-tolerant bacterium isolated from soil of ginseng.</title>
        <authorList>
            <person name="Lee D.H."/>
            <person name="Cha C.J."/>
        </authorList>
    </citation>
    <scope>NUCLEOTIDE SEQUENCE [LARGE SCALE GENOMIC DNA]</scope>
    <source>
        <strain evidence="2 3">KACC 19305</strain>
    </source>
</reference>
<gene>
    <name evidence="2" type="ORF">JI746_15795</name>
</gene>
<dbReference type="RefSeq" id="WP_201690777.1">
    <property type="nucleotide sequence ID" value="NZ_JAEQND010000008.1"/>
</dbReference>